<dbReference type="RefSeq" id="WP_264852162.1">
    <property type="nucleotide sequence ID" value="NZ_BRXR01000001.1"/>
</dbReference>
<name>A0ABQ5NC74_9CLOT</name>
<accession>A0ABQ5NC74</accession>
<organism evidence="1 2">
    <name type="scientific">Clostridium omnivorum</name>
    <dbReference type="NCBI Taxonomy" id="1604902"/>
    <lineage>
        <taxon>Bacteria</taxon>
        <taxon>Bacillati</taxon>
        <taxon>Bacillota</taxon>
        <taxon>Clostridia</taxon>
        <taxon>Eubacteriales</taxon>
        <taxon>Clostridiaceae</taxon>
        <taxon>Clostridium</taxon>
    </lineage>
</organism>
<comment type="caution">
    <text evidence="1">The sequence shown here is derived from an EMBL/GenBank/DDBJ whole genome shotgun (WGS) entry which is preliminary data.</text>
</comment>
<evidence type="ECO:0000313" key="2">
    <source>
        <dbReference type="Proteomes" id="UP001208567"/>
    </source>
</evidence>
<gene>
    <name evidence="1" type="ORF">bsdE14_42630</name>
</gene>
<keyword evidence="2" id="KW-1185">Reference proteome</keyword>
<dbReference type="Proteomes" id="UP001208567">
    <property type="component" value="Unassembled WGS sequence"/>
</dbReference>
<evidence type="ECO:0000313" key="1">
    <source>
        <dbReference type="EMBL" id="GLC32853.1"/>
    </source>
</evidence>
<reference evidence="1 2" key="1">
    <citation type="journal article" date="2024" name="Int. J. Syst. Evol. Microbiol.">
        <title>Clostridium omnivorum sp. nov., isolated from anoxic soil under the treatment of reductive soil disinfestation.</title>
        <authorList>
            <person name="Ueki A."/>
            <person name="Tonouchi A."/>
            <person name="Kaku N."/>
            <person name="Honma S."/>
            <person name="Ueki K."/>
        </authorList>
    </citation>
    <scope>NUCLEOTIDE SEQUENCE [LARGE SCALE GENOMIC DNA]</scope>
    <source>
        <strain evidence="1 2">E14</strain>
    </source>
</reference>
<dbReference type="EMBL" id="BRXR01000001">
    <property type="protein sequence ID" value="GLC32853.1"/>
    <property type="molecule type" value="Genomic_DNA"/>
</dbReference>
<protein>
    <submittedName>
        <fullName evidence="1">Uncharacterized protein</fullName>
    </submittedName>
</protein>
<proteinExistence type="predicted"/>
<sequence>MEMINEKKVLDFYISEMDKDTIVFLQNKPWYKNEISKEILKLREESEMHNKIKICKSLWKLLFEASMSYIDPDRRGYDDLFNYFDEYVNFEELIFASDSFYRDHTMHCLWVYFLGEYIFKNQEYGPLFENYNSEKDKFKKMCDAMRRSNHPEIFKGIIDLEVLQDYVDRYNDSMRCLEALTHDLGYPIKKINSINKNIKNILPHFGIKSYSEFDFSYSDIHDNLIKDFLNFISYFYSYSVDSNKESERIIKRVLDFNEYDDMKGVKEEELLSLTEEEIEILKDNEINMQIFYDYSRHMRYSKDFENYQHGIMSAFLLFRKLTVFNSKPFTYSDYKTIRTNKYDYIKTSALASILNAITDHTSEGFQINKFAGDSAFLTFIDELEEFSRISRANQNRQYINEFCKSNIYFEDEYFNVDFIFDNTEIDNLDPEKAFKGRCKRFLTLFDISNLDDNFKLKLKCIGKLPYDNNVYMLEIRKKYAKITINNEEEIIPNYLKSKQFLTREAYSQ</sequence>